<evidence type="ECO:0000256" key="4">
    <source>
        <dbReference type="ARBA" id="ARBA00022475"/>
    </source>
</evidence>
<dbReference type="InterPro" id="IPR047664">
    <property type="entry name" value="SWEET"/>
</dbReference>
<evidence type="ECO:0000313" key="13">
    <source>
        <dbReference type="Proteomes" id="UP000187406"/>
    </source>
</evidence>
<evidence type="ECO:0000313" key="12">
    <source>
        <dbReference type="EMBL" id="GAV72556.1"/>
    </source>
</evidence>
<evidence type="ECO:0000256" key="1">
    <source>
        <dbReference type="ARBA" id="ARBA00004651"/>
    </source>
</evidence>
<evidence type="ECO:0000256" key="9">
    <source>
        <dbReference type="ARBA" id="ARBA00023136"/>
    </source>
</evidence>
<keyword evidence="6 11" id="KW-0812">Transmembrane</keyword>
<dbReference type="GO" id="GO:0051119">
    <property type="term" value="F:sugar transmembrane transporter activity"/>
    <property type="evidence" value="ECO:0007669"/>
    <property type="project" value="InterPro"/>
</dbReference>
<dbReference type="InterPro" id="IPR004316">
    <property type="entry name" value="SWEET_rpt"/>
</dbReference>
<gene>
    <name evidence="12" type="ORF">CFOL_v3_16044</name>
</gene>
<keyword evidence="5" id="KW-0762">Sugar transport</keyword>
<accession>A0A1Q3BX59</accession>
<feature type="transmembrane region" description="Helical" evidence="11">
    <location>
        <begin position="20"/>
        <end position="42"/>
    </location>
</feature>
<evidence type="ECO:0000256" key="6">
    <source>
        <dbReference type="ARBA" id="ARBA00022692"/>
    </source>
</evidence>
<feature type="transmembrane region" description="Helical" evidence="11">
    <location>
        <begin position="113"/>
        <end position="135"/>
    </location>
</feature>
<dbReference type="Proteomes" id="UP000187406">
    <property type="component" value="Unassembled WGS sequence"/>
</dbReference>
<dbReference type="GO" id="GO:0051260">
    <property type="term" value="P:protein homooligomerization"/>
    <property type="evidence" value="ECO:0007669"/>
    <property type="project" value="UniProtKB-ARBA"/>
</dbReference>
<evidence type="ECO:0000256" key="10">
    <source>
        <dbReference type="ARBA" id="ARBA00037238"/>
    </source>
</evidence>
<comment type="subcellular location">
    <subcellularLocation>
        <location evidence="1">Cell membrane</location>
        <topology evidence="1">Multi-pass membrane protein</topology>
    </subcellularLocation>
</comment>
<feature type="transmembrane region" description="Helical" evidence="11">
    <location>
        <begin position="81"/>
        <end position="101"/>
    </location>
</feature>
<keyword evidence="13" id="KW-1185">Reference proteome</keyword>
<comment type="function">
    <text evidence="10">Mediates both low-affinity uptake and efflux of sugar across the plasma membrane.</text>
</comment>
<dbReference type="Pfam" id="PF03083">
    <property type="entry name" value="MtN3_slv"/>
    <property type="match status" value="2"/>
</dbReference>
<feature type="transmembrane region" description="Helical" evidence="11">
    <location>
        <begin position="54"/>
        <end position="75"/>
    </location>
</feature>
<evidence type="ECO:0000256" key="11">
    <source>
        <dbReference type="SAM" id="Phobius"/>
    </source>
</evidence>
<name>A0A1Q3BX59_CEPFO</name>
<dbReference type="PANTHER" id="PTHR10791:SF30">
    <property type="entry name" value="SUGAR TRANSPORTER SWEET1"/>
    <property type="match status" value="1"/>
</dbReference>
<feature type="non-terminal residue" evidence="12">
    <location>
        <position position="169"/>
    </location>
</feature>
<dbReference type="OrthoDB" id="409725at2759"/>
<keyword evidence="7" id="KW-0677">Repeat</keyword>
<dbReference type="PANTHER" id="PTHR10791">
    <property type="entry name" value="RAG1-ACTIVATING PROTEIN 1"/>
    <property type="match status" value="1"/>
</dbReference>
<evidence type="ECO:0000256" key="7">
    <source>
        <dbReference type="ARBA" id="ARBA00022737"/>
    </source>
</evidence>
<keyword evidence="3" id="KW-0813">Transport</keyword>
<dbReference type="InParanoid" id="A0A1Q3BX59"/>
<comment type="caution">
    <text evidence="12">The sequence shown here is derived from an EMBL/GenBank/DDBJ whole genome shotgun (WGS) entry which is preliminary data.</text>
</comment>
<evidence type="ECO:0000256" key="5">
    <source>
        <dbReference type="ARBA" id="ARBA00022597"/>
    </source>
</evidence>
<keyword evidence="4" id="KW-1003">Cell membrane</keyword>
<dbReference type="FunFam" id="1.20.1280.290:FF:000002">
    <property type="entry name" value="Bidirectional sugar transporter SWEET"/>
    <property type="match status" value="1"/>
</dbReference>
<evidence type="ECO:0000256" key="8">
    <source>
        <dbReference type="ARBA" id="ARBA00022989"/>
    </source>
</evidence>
<protein>
    <submittedName>
        <fullName evidence="12">MtN3_slv domain-containing protein</fullName>
    </submittedName>
</protein>
<evidence type="ECO:0000256" key="3">
    <source>
        <dbReference type="ARBA" id="ARBA00022448"/>
    </source>
</evidence>
<sequence length="169" mass="18804">MNCMLWVFYGLPFVHPNSILVVTINGAGLAMELIYLVIFFIYTNKKGRVRVIGWFFIELVFLATVVACTLLLRHTHEERSALVGVICVIFAVLMYASPLTVMHKVIQTKSVKYMPFSLSLASFLNGSIWVAYALIGFDPFILIGNGLGAILGAIQLILYACYCKSTPKD</sequence>
<evidence type="ECO:0000256" key="2">
    <source>
        <dbReference type="ARBA" id="ARBA00007809"/>
    </source>
</evidence>
<proteinExistence type="inferred from homology"/>
<feature type="transmembrane region" description="Helical" evidence="11">
    <location>
        <begin position="141"/>
        <end position="162"/>
    </location>
</feature>
<reference evidence="13" key="1">
    <citation type="submission" date="2016-04" db="EMBL/GenBank/DDBJ databases">
        <title>Cephalotus genome sequencing.</title>
        <authorList>
            <person name="Fukushima K."/>
            <person name="Hasebe M."/>
            <person name="Fang X."/>
        </authorList>
    </citation>
    <scope>NUCLEOTIDE SEQUENCE [LARGE SCALE GENOMIC DNA]</scope>
    <source>
        <strain evidence="13">cv. St1</strain>
    </source>
</reference>
<keyword evidence="8 11" id="KW-1133">Transmembrane helix</keyword>
<dbReference type="AlphaFoldDB" id="A0A1Q3BX59"/>
<comment type="similarity">
    <text evidence="2">Belongs to the SWEET sugar transporter family.</text>
</comment>
<dbReference type="GO" id="GO:0005886">
    <property type="term" value="C:plasma membrane"/>
    <property type="evidence" value="ECO:0007669"/>
    <property type="project" value="UniProtKB-SubCell"/>
</dbReference>
<keyword evidence="9 11" id="KW-0472">Membrane</keyword>
<dbReference type="Gene3D" id="1.20.1280.290">
    <property type="match status" value="2"/>
</dbReference>
<organism evidence="12 13">
    <name type="scientific">Cephalotus follicularis</name>
    <name type="common">Albany pitcher plant</name>
    <dbReference type="NCBI Taxonomy" id="3775"/>
    <lineage>
        <taxon>Eukaryota</taxon>
        <taxon>Viridiplantae</taxon>
        <taxon>Streptophyta</taxon>
        <taxon>Embryophyta</taxon>
        <taxon>Tracheophyta</taxon>
        <taxon>Spermatophyta</taxon>
        <taxon>Magnoliopsida</taxon>
        <taxon>eudicotyledons</taxon>
        <taxon>Gunneridae</taxon>
        <taxon>Pentapetalae</taxon>
        <taxon>rosids</taxon>
        <taxon>fabids</taxon>
        <taxon>Oxalidales</taxon>
        <taxon>Cephalotaceae</taxon>
        <taxon>Cephalotus</taxon>
    </lineage>
</organism>
<dbReference type="EMBL" id="BDDD01001016">
    <property type="protein sequence ID" value="GAV72556.1"/>
    <property type="molecule type" value="Genomic_DNA"/>
</dbReference>